<dbReference type="AlphaFoldDB" id="A0A9Q0MKN0"/>
<sequence length="92" mass="10449">LNQIFYCYRETPVVVIQGDDESDSRKEFVFGSAILSVLFIIFYTLWRCYRSRHRWTVAFKVLIKWKDGDVDASIATVPKAGPAASSIGLSDL</sequence>
<proteinExistence type="predicted"/>
<accession>A0A9Q0MKN0</accession>
<gene>
    <name evidence="2" type="ORF">Bhyg_17361</name>
</gene>
<comment type="caution">
    <text evidence="2">The sequence shown here is derived from an EMBL/GenBank/DDBJ whole genome shotgun (WGS) entry which is preliminary data.</text>
</comment>
<feature type="non-terminal residue" evidence="2">
    <location>
        <position position="92"/>
    </location>
</feature>
<name>A0A9Q0MKN0_9DIPT</name>
<dbReference type="Proteomes" id="UP001151699">
    <property type="component" value="Unassembled WGS sequence"/>
</dbReference>
<evidence type="ECO:0000313" key="2">
    <source>
        <dbReference type="EMBL" id="KAJ6619969.1"/>
    </source>
</evidence>
<keyword evidence="3" id="KW-1185">Reference proteome</keyword>
<feature type="transmembrane region" description="Helical" evidence="1">
    <location>
        <begin position="28"/>
        <end position="46"/>
    </location>
</feature>
<dbReference type="EMBL" id="WJQU01004068">
    <property type="protein sequence ID" value="KAJ6619969.1"/>
    <property type="molecule type" value="Genomic_DNA"/>
</dbReference>
<protein>
    <submittedName>
        <fullName evidence="2">Uncharacterized protein</fullName>
    </submittedName>
</protein>
<keyword evidence="1" id="KW-0472">Membrane</keyword>
<keyword evidence="1" id="KW-1133">Transmembrane helix</keyword>
<evidence type="ECO:0000313" key="3">
    <source>
        <dbReference type="Proteomes" id="UP001151699"/>
    </source>
</evidence>
<keyword evidence="1" id="KW-0812">Transmembrane</keyword>
<evidence type="ECO:0000256" key="1">
    <source>
        <dbReference type="SAM" id="Phobius"/>
    </source>
</evidence>
<reference evidence="2" key="1">
    <citation type="submission" date="2022-07" db="EMBL/GenBank/DDBJ databases">
        <authorList>
            <person name="Trinca V."/>
            <person name="Uliana J.V.C."/>
            <person name="Torres T.T."/>
            <person name="Ward R.J."/>
            <person name="Monesi N."/>
        </authorList>
    </citation>
    <scope>NUCLEOTIDE SEQUENCE</scope>
    <source>
        <strain evidence="2">HSMRA1968</strain>
        <tissue evidence="2">Whole embryos</tissue>
    </source>
</reference>
<organism evidence="2 3">
    <name type="scientific">Pseudolycoriella hygida</name>
    <dbReference type="NCBI Taxonomy" id="35572"/>
    <lineage>
        <taxon>Eukaryota</taxon>
        <taxon>Metazoa</taxon>
        <taxon>Ecdysozoa</taxon>
        <taxon>Arthropoda</taxon>
        <taxon>Hexapoda</taxon>
        <taxon>Insecta</taxon>
        <taxon>Pterygota</taxon>
        <taxon>Neoptera</taxon>
        <taxon>Endopterygota</taxon>
        <taxon>Diptera</taxon>
        <taxon>Nematocera</taxon>
        <taxon>Sciaroidea</taxon>
        <taxon>Sciaridae</taxon>
        <taxon>Pseudolycoriella</taxon>
    </lineage>
</organism>